<dbReference type="RefSeq" id="WP_226762982.1">
    <property type="nucleotide sequence ID" value="NZ_JAJAWG010000001.1"/>
</dbReference>
<feature type="transmembrane region" description="Helical" evidence="6">
    <location>
        <begin position="34"/>
        <end position="54"/>
    </location>
</feature>
<reference evidence="8 9" key="1">
    <citation type="submission" date="2021-10" db="EMBL/GenBank/DDBJ databases">
        <authorList>
            <person name="Chen M."/>
        </authorList>
    </citation>
    <scope>NUCLEOTIDE SEQUENCE [LARGE SCALE GENOMIC DNA]</scope>
    <source>
        <strain evidence="8 9">H3-26</strain>
    </source>
</reference>
<keyword evidence="9" id="KW-1185">Reference proteome</keyword>
<dbReference type="SUPFAM" id="SSF103481">
    <property type="entry name" value="Multidrug resistance efflux transporter EmrE"/>
    <property type="match status" value="2"/>
</dbReference>
<dbReference type="Gene3D" id="1.10.3730.20">
    <property type="match status" value="1"/>
</dbReference>
<keyword evidence="4 6" id="KW-1133">Transmembrane helix</keyword>
<proteinExistence type="predicted"/>
<evidence type="ECO:0000256" key="4">
    <source>
        <dbReference type="ARBA" id="ARBA00022989"/>
    </source>
</evidence>
<feature type="transmembrane region" description="Helical" evidence="6">
    <location>
        <begin position="125"/>
        <end position="145"/>
    </location>
</feature>
<organism evidence="8 9">
    <name type="scientific">Deefgea salmonis</name>
    <dbReference type="NCBI Taxonomy" id="2875502"/>
    <lineage>
        <taxon>Bacteria</taxon>
        <taxon>Pseudomonadati</taxon>
        <taxon>Pseudomonadota</taxon>
        <taxon>Betaproteobacteria</taxon>
        <taxon>Neisseriales</taxon>
        <taxon>Chitinibacteraceae</taxon>
        <taxon>Deefgea</taxon>
    </lineage>
</organism>
<accession>A0ABS8BHR8</accession>
<evidence type="ECO:0000256" key="3">
    <source>
        <dbReference type="ARBA" id="ARBA00022692"/>
    </source>
</evidence>
<keyword evidence="3 6" id="KW-0812">Transmembrane</keyword>
<comment type="caution">
    <text evidence="8">The sequence shown here is derived from an EMBL/GenBank/DDBJ whole genome shotgun (WGS) entry which is preliminary data.</text>
</comment>
<feature type="transmembrane region" description="Helical" evidence="6">
    <location>
        <begin position="250"/>
        <end position="269"/>
    </location>
</feature>
<dbReference type="Pfam" id="PF00892">
    <property type="entry name" value="EamA"/>
    <property type="match status" value="2"/>
</dbReference>
<protein>
    <submittedName>
        <fullName evidence="8">DMT family transporter</fullName>
    </submittedName>
</protein>
<dbReference type="EMBL" id="JAJAWG010000001">
    <property type="protein sequence ID" value="MCB5195179.1"/>
    <property type="molecule type" value="Genomic_DNA"/>
</dbReference>
<evidence type="ECO:0000259" key="7">
    <source>
        <dbReference type="Pfam" id="PF00892"/>
    </source>
</evidence>
<keyword evidence="2" id="KW-1003">Cell membrane</keyword>
<feature type="transmembrane region" description="Helical" evidence="6">
    <location>
        <begin position="66"/>
        <end position="88"/>
    </location>
</feature>
<comment type="subcellular location">
    <subcellularLocation>
        <location evidence="1">Cell membrane</location>
        <topology evidence="1">Multi-pass membrane protein</topology>
    </subcellularLocation>
</comment>
<dbReference type="InterPro" id="IPR000620">
    <property type="entry name" value="EamA_dom"/>
</dbReference>
<name>A0ABS8BHR8_9NEIS</name>
<dbReference type="PANTHER" id="PTHR32322:SF18">
    <property type="entry name" value="S-ADENOSYLMETHIONINE_S-ADENOSYLHOMOCYSTEINE TRANSPORTER"/>
    <property type="match status" value="1"/>
</dbReference>
<dbReference type="Proteomes" id="UP001198034">
    <property type="component" value="Unassembled WGS sequence"/>
</dbReference>
<evidence type="ECO:0000313" key="8">
    <source>
        <dbReference type="EMBL" id="MCB5195179.1"/>
    </source>
</evidence>
<feature type="transmembrane region" description="Helical" evidence="6">
    <location>
        <begin position="157"/>
        <end position="173"/>
    </location>
</feature>
<feature type="transmembrane region" description="Helical" evidence="6">
    <location>
        <begin position="220"/>
        <end position="238"/>
    </location>
</feature>
<evidence type="ECO:0000313" key="9">
    <source>
        <dbReference type="Proteomes" id="UP001198034"/>
    </source>
</evidence>
<dbReference type="InterPro" id="IPR037185">
    <property type="entry name" value="EmrE-like"/>
</dbReference>
<dbReference type="PANTHER" id="PTHR32322">
    <property type="entry name" value="INNER MEMBRANE TRANSPORTER"/>
    <property type="match status" value="1"/>
</dbReference>
<evidence type="ECO:0000256" key="1">
    <source>
        <dbReference type="ARBA" id="ARBA00004651"/>
    </source>
</evidence>
<evidence type="ECO:0000256" key="5">
    <source>
        <dbReference type="ARBA" id="ARBA00023136"/>
    </source>
</evidence>
<gene>
    <name evidence="8" type="ORF">LG219_02595</name>
</gene>
<evidence type="ECO:0000256" key="2">
    <source>
        <dbReference type="ARBA" id="ARBA00022475"/>
    </source>
</evidence>
<feature type="transmembrane region" description="Helical" evidence="6">
    <location>
        <begin position="275"/>
        <end position="292"/>
    </location>
</feature>
<feature type="transmembrane region" description="Helical" evidence="6">
    <location>
        <begin position="185"/>
        <end position="205"/>
    </location>
</feature>
<evidence type="ECO:0000256" key="6">
    <source>
        <dbReference type="SAM" id="Phobius"/>
    </source>
</evidence>
<dbReference type="InterPro" id="IPR050638">
    <property type="entry name" value="AA-Vitamin_Transporters"/>
</dbReference>
<feature type="domain" description="EamA" evidence="7">
    <location>
        <begin position="10"/>
        <end position="139"/>
    </location>
</feature>
<feature type="transmembrane region" description="Helical" evidence="6">
    <location>
        <begin position="7"/>
        <end position="28"/>
    </location>
</feature>
<keyword evidence="5 6" id="KW-0472">Membrane</keyword>
<sequence length="293" mass="31849">MPNYATYAKLALVSLIWGGTFVAGRYLSADVPPLLSACLRFFLASMTLIIFISIKNNLIIELSKSQILRLITLGFFGVFLYNVFFFYGLHYTDASRASLIVALNPALIALTAFFVEKEKISRTNLIGIMACVIGAITVILSKSTITHSSSELWKGDLLILGCVISWVIYTVFAKKIVLEIGPIHTVTYSVIAGTSMLFMALIFQGGDSISAMTLITQKQIWSLVYLGIIGSALAYILYYDGIQNIGATKAGGFIALNPLSAVILSFLILGEQFSISMLLGGIIAITGIYFCNK</sequence>
<feature type="transmembrane region" description="Helical" evidence="6">
    <location>
        <begin position="94"/>
        <end position="113"/>
    </location>
</feature>
<feature type="domain" description="EamA" evidence="7">
    <location>
        <begin position="154"/>
        <end position="290"/>
    </location>
</feature>